<organism evidence="2 3">
    <name type="scientific">Pleurodeles waltl</name>
    <name type="common">Iberian ribbed newt</name>
    <dbReference type="NCBI Taxonomy" id="8319"/>
    <lineage>
        <taxon>Eukaryota</taxon>
        <taxon>Metazoa</taxon>
        <taxon>Chordata</taxon>
        <taxon>Craniata</taxon>
        <taxon>Vertebrata</taxon>
        <taxon>Euteleostomi</taxon>
        <taxon>Amphibia</taxon>
        <taxon>Batrachia</taxon>
        <taxon>Caudata</taxon>
        <taxon>Salamandroidea</taxon>
        <taxon>Salamandridae</taxon>
        <taxon>Pleurodelinae</taxon>
        <taxon>Pleurodeles</taxon>
    </lineage>
</organism>
<dbReference type="Proteomes" id="UP001066276">
    <property type="component" value="Chromosome 5"/>
</dbReference>
<reference evidence="2" key="1">
    <citation type="journal article" date="2022" name="bioRxiv">
        <title>Sequencing and chromosome-scale assembly of the giantPleurodeles waltlgenome.</title>
        <authorList>
            <person name="Brown T."/>
            <person name="Elewa A."/>
            <person name="Iarovenko S."/>
            <person name="Subramanian E."/>
            <person name="Araus A.J."/>
            <person name="Petzold A."/>
            <person name="Susuki M."/>
            <person name="Suzuki K.-i.T."/>
            <person name="Hayashi T."/>
            <person name="Toyoda A."/>
            <person name="Oliveira C."/>
            <person name="Osipova E."/>
            <person name="Leigh N.D."/>
            <person name="Simon A."/>
            <person name="Yun M.H."/>
        </authorList>
    </citation>
    <scope>NUCLEOTIDE SEQUENCE</scope>
    <source>
        <strain evidence="2">20211129_DDA</strain>
        <tissue evidence="2">Liver</tissue>
    </source>
</reference>
<evidence type="ECO:0000256" key="1">
    <source>
        <dbReference type="SAM" id="MobiDB-lite"/>
    </source>
</evidence>
<proteinExistence type="predicted"/>
<accession>A0AAV7RYF8</accession>
<name>A0AAV7RYF8_PLEWA</name>
<dbReference type="AlphaFoldDB" id="A0AAV7RYF8"/>
<feature type="compositionally biased region" description="Polar residues" evidence="1">
    <location>
        <begin position="134"/>
        <end position="144"/>
    </location>
</feature>
<dbReference type="EMBL" id="JANPWB010000009">
    <property type="protein sequence ID" value="KAJ1155998.1"/>
    <property type="molecule type" value="Genomic_DNA"/>
</dbReference>
<dbReference type="InterPro" id="IPR042566">
    <property type="entry name" value="L1_C"/>
</dbReference>
<evidence type="ECO:0000313" key="2">
    <source>
        <dbReference type="EMBL" id="KAJ1155998.1"/>
    </source>
</evidence>
<sequence>MDTPRPVVAKLLHHKDRDLLLQRAHETGHFEVENSRVNMYPDYTAVVQAKRVSYTEVKKALRTEGIRYALLLPSKLKIWNGRTHFCLSPEEAWFWLESYRTGREDQNLQEPPTTRGWRKRRRSGDRPRRDRVLQPTQMQASQENGWRLRRLCP</sequence>
<keyword evidence="3" id="KW-1185">Reference proteome</keyword>
<dbReference type="Gene3D" id="3.30.250.20">
    <property type="entry name" value="L1 transposable element, C-terminal domain"/>
    <property type="match status" value="1"/>
</dbReference>
<gene>
    <name evidence="2" type="ORF">NDU88_008723</name>
</gene>
<feature type="region of interest" description="Disordered" evidence="1">
    <location>
        <begin position="105"/>
        <end position="153"/>
    </location>
</feature>
<evidence type="ECO:0000313" key="3">
    <source>
        <dbReference type="Proteomes" id="UP001066276"/>
    </source>
</evidence>
<protein>
    <submittedName>
        <fullName evidence="2">Uncharacterized protein</fullName>
    </submittedName>
</protein>
<comment type="caution">
    <text evidence="2">The sequence shown here is derived from an EMBL/GenBank/DDBJ whole genome shotgun (WGS) entry which is preliminary data.</text>
</comment>